<feature type="domain" description="NADH:flavin oxidoreductase/NADH oxidase N-terminal" evidence="3">
    <location>
        <begin position="7"/>
        <end position="336"/>
    </location>
</feature>
<evidence type="ECO:0000256" key="2">
    <source>
        <dbReference type="ARBA" id="ARBA00023002"/>
    </source>
</evidence>
<dbReference type="PANTHER" id="PTHR43656:SF2">
    <property type="entry name" value="BINDING OXIDOREDUCTASE, PUTATIVE (AFU_ORTHOLOGUE AFUA_2G08260)-RELATED"/>
    <property type="match status" value="1"/>
</dbReference>
<dbReference type="AlphaFoldDB" id="A0A9X2VV05"/>
<dbReference type="RefSeq" id="WP_259628613.1">
    <property type="nucleotide sequence ID" value="NZ_JANYMP010000029.1"/>
</dbReference>
<name>A0A9X2VV05_9PSEU</name>
<evidence type="ECO:0000259" key="3">
    <source>
        <dbReference type="Pfam" id="PF00724"/>
    </source>
</evidence>
<dbReference type="GO" id="GO:0010181">
    <property type="term" value="F:FMN binding"/>
    <property type="evidence" value="ECO:0007669"/>
    <property type="project" value="InterPro"/>
</dbReference>
<dbReference type="PANTHER" id="PTHR43656">
    <property type="entry name" value="BINDING OXIDOREDUCTASE, PUTATIVE (AFU_ORTHOLOGUE AFUA_2G08260)-RELATED"/>
    <property type="match status" value="1"/>
</dbReference>
<keyword evidence="5" id="KW-1185">Reference proteome</keyword>
<dbReference type="Gene3D" id="3.20.20.70">
    <property type="entry name" value="Aldolase class I"/>
    <property type="match status" value="1"/>
</dbReference>
<dbReference type="CDD" id="cd04733">
    <property type="entry name" value="OYE_like_2_FMN"/>
    <property type="match status" value="1"/>
</dbReference>
<dbReference type="InterPro" id="IPR051799">
    <property type="entry name" value="NADH_flavin_oxidoreductase"/>
</dbReference>
<dbReference type="EMBL" id="JANYMP010000029">
    <property type="protein sequence ID" value="MCS7483154.1"/>
    <property type="molecule type" value="Genomic_DNA"/>
</dbReference>
<dbReference type="SUPFAM" id="SSF51395">
    <property type="entry name" value="FMN-linked oxidoreductases"/>
    <property type="match status" value="1"/>
</dbReference>
<keyword evidence="1" id="KW-0285">Flavoprotein</keyword>
<dbReference type="Proteomes" id="UP001141259">
    <property type="component" value="Unassembled WGS sequence"/>
</dbReference>
<sequence length="436" mass="46953">MAELDIPLKLANGTLLPNRIAKAAMEEFLAVHGQLPGPGLVELYRRWATGGAGLLITGHVMVDHRSLADPSDVVLEATTPLKPFRQWARAAQSGGGQVWLQINHPGRVIASDMPGLVRSASDVPVNLGRYSRLYRQPEPMTSDDIAETVQRFATSARMAESAGFDGVQIHAAHGYLISQFLSPLTNRRTDEWGGELRNRARLLLDVVAAIRREVSNEFAVAVKLNTADFQRGGFDSEDAKRVVSMLSESAVDLVELSGGSLESLATSGSTADGSTLAREAYFLDAAASILDGAPLPIMITGGIRRRPVAENALVRGASVVGMATALAVDPDLPRRWFQGEDVAVRITPLRLRDKAIAAAAAQAATRCRLVGLSGGRTASKPRPLLALAWERLRRRTALRRYRAWFNGQQGPKMAGGFTGKPDVPTMRGASVTKRNV</sequence>
<evidence type="ECO:0000313" key="5">
    <source>
        <dbReference type="Proteomes" id="UP001141259"/>
    </source>
</evidence>
<organism evidence="4 5">
    <name type="scientific">Umezawaea endophytica</name>
    <dbReference type="NCBI Taxonomy" id="1654476"/>
    <lineage>
        <taxon>Bacteria</taxon>
        <taxon>Bacillati</taxon>
        <taxon>Actinomycetota</taxon>
        <taxon>Actinomycetes</taxon>
        <taxon>Pseudonocardiales</taxon>
        <taxon>Pseudonocardiaceae</taxon>
        <taxon>Umezawaea</taxon>
    </lineage>
</organism>
<dbReference type="InterPro" id="IPR001155">
    <property type="entry name" value="OxRdtase_FMN_N"/>
</dbReference>
<evidence type="ECO:0000313" key="4">
    <source>
        <dbReference type="EMBL" id="MCS7483154.1"/>
    </source>
</evidence>
<proteinExistence type="predicted"/>
<keyword evidence="2" id="KW-0560">Oxidoreductase</keyword>
<evidence type="ECO:0000256" key="1">
    <source>
        <dbReference type="ARBA" id="ARBA00022630"/>
    </source>
</evidence>
<reference evidence="4" key="1">
    <citation type="submission" date="2022-08" db="EMBL/GenBank/DDBJ databases">
        <authorList>
            <person name="Tistechok S."/>
            <person name="Samborskyy M."/>
            <person name="Roman I."/>
        </authorList>
    </citation>
    <scope>NUCLEOTIDE SEQUENCE</scope>
    <source>
        <strain evidence="4">DSM 103496</strain>
    </source>
</reference>
<accession>A0A9X2VV05</accession>
<protein>
    <submittedName>
        <fullName evidence="4">NADH:flavin oxidoreductase/NADH oxidase family protein</fullName>
    </submittedName>
</protein>
<dbReference type="GO" id="GO:0016491">
    <property type="term" value="F:oxidoreductase activity"/>
    <property type="evidence" value="ECO:0007669"/>
    <property type="project" value="UniProtKB-KW"/>
</dbReference>
<dbReference type="Pfam" id="PF00724">
    <property type="entry name" value="Oxidored_FMN"/>
    <property type="match status" value="1"/>
</dbReference>
<dbReference type="InterPro" id="IPR013785">
    <property type="entry name" value="Aldolase_TIM"/>
</dbReference>
<gene>
    <name evidence="4" type="ORF">NZH93_40455</name>
</gene>
<comment type="caution">
    <text evidence="4">The sequence shown here is derived from an EMBL/GenBank/DDBJ whole genome shotgun (WGS) entry which is preliminary data.</text>
</comment>